<evidence type="ECO:0000259" key="2">
    <source>
        <dbReference type="Pfam" id="PF17803"/>
    </source>
</evidence>
<dbReference type="EMBL" id="JAOPLL010000022">
    <property type="protein sequence ID" value="MDM5074424.1"/>
    <property type="molecule type" value="Genomic_DNA"/>
</dbReference>
<proteinExistence type="predicted"/>
<gene>
    <name evidence="4" type="ORF">OB935_21715</name>
</gene>
<feature type="region of interest" description="Disordered" evidence="1">
    <location>
        <begin position="365"/>
        <end position="389"/>
    </location>
</feature>
<dbReference type="InterPro" id="IPR013783">
    <property type="entry name" value="Ig-like_fold"/>
</dbReference>
<feature type="domain" description="Bacterial Ig-like" evidence="3">
    <location>
        <begin position="192"/>
        <end position="266"/>
    </location>
</feature>
<dbReference type="Pfam" id="PF19077">
    <property type="entry name" value="Big_13"/>
    <property type="match status" value="1"/>
</dbReference>
<accession>A0ABT7Q5Q9</accession>
<evidence type="ECO:0000259" key="3">
    <source>
        <dbReference type="Pfam" id="PF19077"/>
    </source>
</evidence>
<dbReference type="Gene3D" id="2.60.40.10">
    <property type="entry name" value="Immunoglobulins"/>
    <property type="match status" value="4"/>
</dbReference>
<sequence length="659" mass="65745">MSSHNIALDQDVVVTQLKGKIYLVAADGSQKPLAEGDVLPKDAVLITPEGASFNGGNQTFTLSPTNEQQAEDETSQAPLLAQNQDVPAGNPDDIAALQQAILGGTDPTKAFEAAAAGGAPAAGGGNIGGVAGASGNGGFVTIDRIGDATIAAAGFDTATQADTGVIGDAFAGEEDQLIDLVPPVITVSAPDNTNDTTPTLTGTTDAPAGSTVTLLVTDANGNQQTLTTTVNPDGTFSVDVTTPLADGSYTVTANVTDPAGNTATATDDGSVDSTAPSAPLGEIQDGADNVISANERENGVDVIIRLPGDAKAGDRLDVDWNGDGVPDSSRILTTDDIGRTQVTLTIPTTDLPVNGPITVDATLTDPVGNTSPKGTDNSVVNAAPVPGDDQFTVEEDGTVTINVLGNDSDLDGDSLSITAVNGQAIAEGGSVAIGNGSVTLTNGQLVFTPSPDFNGNISFEYTITDGLHSATGGVTGTVTPVNDAAIIAGADTGAVTEDETTPTLTETGSLSVTDVDGADEAKFVAGNGTPSADALGSLTITEGGEWTYNVANGDVQYLGQGETKVETFVVKSLDGTEHTVTITITGVNDSAVISGADTGAVTEDETTPTLTETGSLTVTDVDGADEAKFVAGNGVASNGALGSLTITEGGAWTYNVANG</sequence>
<reference evidence="4" key="1">
    <citation type="submission" date="2024-05" db="EMBL/GenBank/DDBJ databases">
        <title>WGS of Aeromonas isolates.</title>
        <authorList>
            <person name="Lee H."/>
        </authorList>
    </citation>
    <scope>NUCLEOTIDE SEQUENCE</scope>
    <source>
        <strain evidence="4">SU58-3</strain>
    </source>
</reference>
<evidence type="ECO:0000256" key="1">
    <source>
        <dbReference type="SAM" id="MobiDB-lite"/>
    </source>
</evidence>
<organism evidence="4 5">
    <name type="scientific">Aeromonas bestiarum</name>
    <dbReference type="NCBI Taxonomy" id="105751"/>
    <lineage>
        <taxon>Bacteria</taxon>
        <taxon>Pseudomonadati</taxon>
        <taxon>Pseudomonadota</taxon>
        <taxon>Gammaproteobacteria</taxon>
        <taxon>Aeromonadales</taxon>
        <taxon>Aeromonadaceae</taxon>
        <taxon>Aeromonas</taxon>
    </lineage>
</organism>
<dbReference type="NCBIfam" id="TIGR01965">
    <property type="entry name" value="VCBS_repeat"/>
    <property type="match status" value="2"/>
</dbReference>
<feature type="compositionally biased region" description="Polar residues" evidence="1">
    <location>
        <begin position="367"/>
        <end position="380"/>
    </location>
</feature>
<dbReference type="NCBIfam" id="NF033682">
    <property type="entry name" value="retention_LapA"/>
    <property type="match status" value="1"/>
</dbReference>
<dbReference type="Pfam" id="PF17963">
    <property type="entry name" value="Big_9"/>
    <property type="match status" value="1"/>
</dbReference>
<dbReference type="InterPro" id="IPR044016">
    <property type="entry name" value="Big_13"/>
</dbReference>
<keyword evidence="5" id="KW-1185">Reference proteome</keyword>
<feature type="compositionally biased region" description="Polar residues" evidence="1">
    <location>
        <begin position="55"/>
        <end position="68"/>
    </location>
</feature>
<evidence type="ECO:0000313" key="5">
    <source>
        <dbReference type="Proteomes" id="UP001168107"/>
    </source>
</evidence>
<dbReference type="RefSeq" id="WP_290019791.1">
    <property type="nucleotide sequence ID" value="NZ_JAOPLL010000022.1"/>
</dbReference>
<feature type="region of interest" description="Disordered" evidence="1">
    <location>
        <begin position="257"/>
        <end position="276"/>
    </location>
</feature>
<dbReference type="InterPro" id="IPR040853">
    <property type="entry name" value="RapA2_cadherin-like"/>
</dbReference>
<name>A0ABT7Q5Q9_9GAMM</name>
<dbReference type="InterPro" id="IPR047777">
    <property type="entry name" value="LapA-like_RM"/>
</dbReference>
<comment type="caution">
    <text evidence="4">The sequence shown here is derived from an EMBL/GenBank/DDBJ whole genome shotgun (WGS) entry which is preliminary data.</text>
</comment>
<evidence type="ECO:0000313" key="4">
    <source>
        <dbReference type="EMBL" id="MDM5074424.1"/>
    </source>
</evidence>
<dbReference type="Pfam" id="PF17803">
    <property type="entry name" value="Cadherin_4"/>
    <property type="match status" value="1"/>
</dbReference>
<feature type="domain" description="RapA2 cadherin-like" evidence="2">
    <location>
        <begin position="578"/>
        <end position="654"/>
    </location>
</feature>
<feature type="region of interest" description="Disordered" evidence="1">
    <location>
        <begin position="55"/>
        <end position="76"/>
    </location>
</feature>
<dbReference type="NCBIfam" id="NF033510">
    <property type="entry name" value="Ca_tandemer"/>
    <property type="match status" value="1"/>
</dbReference>
<dbReference type="InterPro" id="IPR010221">
    <property type="entry name" value="VCBS_dom"/>
</dbReference>
<feature type="non-terminal residue" evidence="4">
    <location>
        <position position="659"/>
    </location>
</feature>
<dbReference type="Proteomes" id="UP001168107">
    <property type="component" value="Unassembled WGS sequence"/>
</dbReference>
<protein>
    <submittedName>
        <fullName evidence="4">Retention module-containing protein</fullName>
    </submittedName>
</protein>